<dbReference type="InterPro" id="IPR020084">
    <property type="entry name" value="NUDIX_hydrolase_CS"/>
</dbReference>
<proteinExistence type="inferred from homology"/>
<reference evidence="5 6" key="1">
    <citation type="submission" date="2021-03" db="EMBL/GenBank/DDBJ databases">
        <title>Lysobacter sp. nov. isolated from soil of gangwondo yeongwol, south Korea.</title>
        <authorList>
            <person name="Kim K.R."/>
            <person name="Kim K.H."/>
            <person name="Jeon C.O."/>
        </authorList>
    </citation>
    <scope>NUCLEOTIDE SEQUENCE [LARGE SCALE GENOMIC DNA]</scope>
    <source>
        <strain evidence="5 6">R19</strain>
    </source>
</reference>
<feature type="domain" description="Nudix hydrolase" evidence="4">
    <location>
        <begin position="1"/>
        <end position="149"/>
    </location>
</feature>
<dbReference type="AlphaFoldDB" id="A0A974XY03"/>
<dbReference type="CDD" id="cd04662">
    <property type="entry name" value="NUDIX_Hydrolase"/>
    <property type="match status" value="1"/>
</dbReference>
<dbReference type="InterPro" id="IPR015797">
    <property type="entry name" value="NUDIX_hydrolase-like_dom_sf"/>
</dbReference>
<accession>A0A974XY03</accession>
<evidence type="ECO:0000256" key="3">
    <source>
        <dbReference type="RuleBase" id="RU003476"/>
    </source>
</evidence>
<gene>
    <name evidence="5" type="ORF">I8J32_014085</name>
</gene>
<dbReference type="InterPro" id="IPR051325">
    <property type="entry name" value="Nudix_hydrolase_domain"/>
</dbReference>
<keyword evidence="6" id="KW-1185">Reference proteome</keyword>
<dbReference type="Pfam" id="PF00293">
    <property type="entry name" value="NUDIX"/>
    <property type="match status" value="1"/>
</dbReference>
<dbReference type="Proteomes" id="UP000639274">
    <property type="component" value="Chromosome"/>
</dbReference>
<dbReference type="RefSeq" id="WP_200615695.1">
    <property type="nucleotide sequence ID" value="NZ_CP071518.1"/>
</dbReference>
<dbReference type="EMBL" id="CP071518">
    <property type="protein sequence ID" value="QSX77841.1"/>
    <property type="molecule type" value="Genomic_DNA"/>
</dbReference>
<dbReference type="Gene3D" id="3.90.79.10">
    <property type="entry name" value="Nucleoside Triphosphate Pyrophosphohydrolase"/>
    <property type="match status" value="1"/>
</dbReference>
<evidence type="ECO:0000259" key="4">
    <source>
        <dbReference type="PROSITE" id="PS51462"/>
    </source>
</evidence>
<dbReference type="PANTHER" id="PTHR21340">
    <property type="entry name" value="DIADENOSINE 5,5-P1,P4-TETRAPHOSPHATE PYROPHOSPHOHYDROLASE MUTT"/>
    <property type="match status" value="1"/>
</dbReference>
<dbReference type="GO" id="GO:0006167">
    <property type="term" value="P:AMP biosynthetic process"/>
    <property type="evidence" value="ECO:0007669"/>
    <property type="project" value="TreeGrafter"/>
</dbReference>
<dbReference type="SUPFAM" id="SSF55811">
    <property type="entry name" value="Nudix"/>
    <property type="match status" value="1"/>
</dbReference>
<sequence length="155" mass="17570">MPETSAGIVMYRHRDAEIEVLLAHPGGPFWRHRDAGAWTIPKGQVEPGEAPEAAARREFTEEMGAPATEPVRPLGRIRQRSGKWVEAFAMEGDFDTRELHSNLFELEWPPRSGQMQQFPEVDRAQWFDLAEAKRRLLPAQAPLLDRLATMLRDGG</sequence>
<dbReference type="PROSITE" id="PS51462">
    <property type="entry name" value="NUDIX"/>
    <property type="match status" value="1"/>
</dbReference>
<dbReference type="InterPro" id="IPR020476">
    <property type="entry name" value="Nudix_hydrolase"/>
</dbReference>
<dbReference type="InterPro" id="IPR000086">
    <property type="entry name" value="NUDIX_hydrolase_dom"/>
</dbReference>
<dbReference type="GO" id="GO:0004081">
    <property type="term" value="F:bis(5'-nucleosyl)-tetraphosphatase (asymmetrical) activity"/>
    <property type="evidence" value="ECO:0007669"/>
    <property type="project" value="TreeGrafter"/>
</dbReference>
<dbReference type="PROSITE" id="PS00893">
    <property type="entry name" value="NUDIX_BOX"/>
    <property type="match status" value="1"/>
</dbReference>
<dbReference type="PRINTS" id="PR00502">
    <property type="entry name" value="NUDIXFAMILY"/>
</dbReference>
<protein>
    <submittedName>
        <fullName evidence="5">NUDIX domain-containing protein</fullName>
    </submittedName>
</protein>
<dbReference type="PANTHER" id="PTHR21340:SF7">
    <property type="entry name" value="NUDIX HYDROLASE DOMAIN-CONTAINING PROTEIN"/>
    <property type="match status" value="1"/>
</dbReference>
<dbReference type="KEGG" id="lsf:I8J32_014085"/>
<comment type="cofactor">
    <cofactor evidence="1">
        <name>Mg(2+)</name>
        <dbReference type="ChEBI" id="CHEBI:18420"/>
    </cofactor>
</comment>
<keyword evidence="2 3" id="KW-0378">Hydrolase</keyword>
<name>A0A974XY03_9GAMM</name>
<evidence type="ECO:0000313" key="6">
    <source>
        <dbReference type="Proteomes" id="UP000639274"/>
    </source>
</evidence>
<comment type="similarity">
    <text evidence="3">Belongs to the Nudix hydrolase family.</text>
</comment>
<dbReference type="GO" id="GO:0006754">
    <property type="term" value="P:ATP biosynthetic process"/>
    <property type="evidence" value="ECO:0007669"/>
    <property type="project" value="TreeGrafter"/>
</dbReference>
<organism evidence="5 6">
    <name type="scientific">Agrilutibacter solisilvae</name>
    <dbReference type="NCBI Taxonomy" id="2763317"/>
    <lineage>
        <taxon>Bacteria</taxon>
        <taxon>Pseudomonadati</taxon>
        <taxon>Pseudomonadota</taxon>
        <taxon>Gammaproteobacteria</taxon>
        <taxon>Lysobacterales</taxon>
        <taxon>Lysobacteraceae</taxon>
        <taxon>Agrilutibacter</taxon>
    </lineage>
</organism>
<evidence type="ECO:0000256" key="1">
    <source>
        <dbReference type="ARBA" id="ARBA00001946"/>
    </source>
</evidence>
<evidence type="ECO:0000256" key="2">
    <source>
        <dbReference type="ARBA" id="ARBA00022801"/>
    </source>
</evidence>
<evidence type="ECO:0000313" key="5">
    <source>
        <dbReference type="EMBL" id="QSX77841.1"/>
    </source>
</evidence>